<gene>
    <name evidence="4" type="ORF">F2Q65_17585</name>
</gene>
<dbReference type="Proteomes" id="UP000322981">
    <property type="component" value="Unassembled WGS sequence"/>
</dbReference>
<sequence length="137" mass="15217">MLRRFVFVGLLLATAADADTVYKCIDSDGKVQFTDGRCPRGNRAQVVDLSQSRLSGPSPSRSASSSRYSVETQARAMELDRLRRHGKLPGGSAYRSAPSSEPPDVADIDRQLKALDDKERRLRELFGNSSNSIRQRF</sequence>
<protein>
    <submittedName>
        <fullName evidence="4">DUF4124 domain-containing protein</fullName>
    </submittedName>
</protein>
<proteinExistence type="predicted"/>
<comment type="caution">
    <text evidence="4">The sequence shown here is derived from an EMBL/GenBank/DDBJ whole genome shotgun (WGS) entry which is preliminary data.</text>
</comment>
<dbReference type="AlphaFoldDB" id="A0A5M8FHM2"/>
<feature type="compositionally biased region" description="Low complexity" evidence="1">
    <location>
        <begin position="50"/>
        <end position="69"/>
    </location>
</feature>
<keyword evidence="5" id="KW-1185">Reference proteome</keyword>
<dbReference type="EMBL" id="VWXX01000043">
    <property type="protein sequence ID" value="KAA6182591.1"/>
    <property type="molecule type" value="Genomic_DNA"/>
</dbReference>
<evidence type="ECO:0000313" key="4">
    <source>
        <dbReference type="EMBL" id="KAA6182591.1"/>
    </source>
</evidence>
<dbReference type="RefSeq" id="WP_150094710.1">
    <property type="nucleotide sequence ID" value="NZ_VWXX01000043.1"/>
</dbReference>
<name>A0A5M8FHM2_9GAMM</name>
<dbReference type="InterPro" id="IPR025392">
    <property type="entry name" value="DUF4124"/>
</dbReference>
<feature type="signal peptide" evidence="2">
    <location>
        <begin position="1"/>
        <end position="18"/>
    </location>
</feature>
<reference evidence="4 5" key="1">
    <citation type="submission" date="2019-09" db="EMBL/GenBank/DDBJ databases">
        <title>Whole-genome sequence of the purple sulfur bacterium Thiohalocapsa marina DSM 19078.</title>
        <authorList>
            <person name="Kyndt J.A."/>
            <person name="Meyer T.E."/>
        </authorList>
    </citation>
    <scope>NUCLEOTIDE SEQUENCE [LARGE SCALE GENOMIC DNA]</scope>
    <source>
        <strain evidence="4 5">DSM 19078</strain>
    </source>
</reference>
<dbReference type="Pfam" id="PF13511">
    <property type="entry name" value="DUF4124"/>
    <property type="match status" value="1"/>
</dbReference>
<evidence type="ECO:0000256" key="2">
    <source>
        <dbReference type="SAM" id="SignalP"/>
    </source>
</evidence>
<evidence type="ECO:0000313" key="5">
    <source>
        <dbReference type="Proteomes" id="UP000322981"/>
    </source>
</evidence>
<feature type="region of interest" description="Disordered" evidence="1">
    <location>
        <begin position="45"/>
        <end position="107"/>
    </location>
</feature>
<feature type="domain" description="DUF4124" evidence="3">
    <location>
        <begin position="10"/>
        <end position="61"/>
    </location>
</feature>
<feature type="chain" id="PRO_5024288981" evidence="2">
    <location>
        <begin position="19"/>
        <end position="137"/>
    </location>
</feature>
<accession>A0A5M8FHM2</accession>
<evidence type="ECO:0000259" key="3">
    <source>
        <dbReference type="Pfam" id="PF13511"/>
    </source>
</evidence>
<keyword evidence="2" id="KW-0732">Signal</keyword>
<organism evidence="4 5">
    <name type="scientific">Thiohalocapsa marina</name>
    <dbReference type="NCBI Taxonomy" id="424902"/>
    <lineage>
        <taxon>Bacteria</taxon>
        <taxon>Pseudomonadati</taxon>
        <taxon>Pseudomonadota</taxon>
        <taxon>Gammaproteobacteria</taxon>
        <taxon>Chromatiales</taxon>
        <taxon>Chromatiaceae</taxon>
        <taxon>Thiohalocapsa</taxon>
    </lineage>
</organism>
<evidence type="ECO:0000256" key="1">
    <source>
        <dbReference type="SAM" id="MobiDB-lite"/>
    </source>
</evidence>